<dbReference type="RefSeq" id="WP_095844860.1">
    <property type="nucleotide sequence ID" value="NZ_CP014136.1"/>
</dbReference>
<dbReference type="EMBL" id="CP014136">
    <property type="protein sequence ID" value="ATA18265.1"/>
    <property type="molecule type" value="Genomic_DNA"/>
</dbReference>
<dbReference type="InterPro" id="IPR050417">
    <property type="entry name" value="Sugar_Epim/Isomerase"/>
</dbReference>
<proteinExistence type="inferred from homology"/>
<evidence type="ECO:0000256" key="3">
    <source>
        <dbReference type="PIRSR" id="PIRSR006241-50"/>
    </source>
</evidence>
<dbReference type="Gene3D" id="3.20.20.150">
    <property type="entry name" value="Divalent-metal-dependent TIM barrel enzymes"/>
    <property type="match status" value="1"/>
</dbReference>
<dbReference type="PIRSF" id="PIRSF006241">
    <property type="entry name" value="HyI"/>
    <property type="match status" value="1"/>
</dbReference>
<feature type="domain" description="Xylose isomerase-like TIM barrel" evidence="4">
    <location>
        <begin position="19"/>
        <end position="253"/>
    </location>
</feature>
<accession>A0A250AWN3</accession>
<dbReference type="AlphaFoldDB" id="A0A250AWN3"/>
<name>A0A250AWN3_9GAMM</name>
<evidence type="ECO:0000313" key="6">
    <source>
        <dbReference type="Proteomes" id="UP000217182"/>
    </source>
</evidence>
<evidence type="ECO:0000256" key="1">
    <source>
        <dbReference type="ARBA" id="ARBA00023235"/>
    </source>
</evidence>
<dbReference type="InterPro" id="IPR026040">
    <property type="entry name" value="HyI-like"/>
</dbReference>
<keyword evidence="6" id="KW-1185">Reference proteome</keyword>
<dbReference type="SUPFAM" id="SSF51658">
    <property type="entry name" value="Xylose isomerase-like"/>
    <property type="match status" value="1"/>
</dbReference>
<keyword evidence="1 2" id="KW-0413">Isomerase</keyword>
<dbReference type="PANTHER" id="PTHR43489:SF6">
    <property type="entry name" value="HYDROXYPYRUVATE ISOMERASE-RELATED"/>
    <property type="match status" value="1"/>
</dbReference>
<dbReference type="Pfam" id="PF01261">
    <property type="entry name" value="AP_endonuc_2"/>
    <property type="match status" value="1"/>
</dbReference>
<feature type="active site" description="Proton donor/acceptor" evidence="3">
    <location>
        <position position="140"/>
    </location>
</feature>
<dbReference type="InterPro" id="IPR036237">
    <property type="entry name" value="Xyl_isomerase-like_sf"/>
</dbReference>
<gene>
    <name evidence="5" type="ORF">AWC35_02250</name>
</gene>
<dbReference type="GO" id="GO:0008903">
    <property type="term" value="F:hydroxypyruvate isomerase activity"/>
    <property type="evidence" value="ECO:0007669"/>
    <property type="project" value="TreeGrafter"/>
</dbReference>
<evidence type="ECO:0000259" key="4">
    <source>
        <dbReference type="Pfam" id="PF01261"/>
    </source>
</evidence>
<feature type="active site" description="Proton donor/acceptor" evidence="3">
    <location>
        <position position="237"/>
    </location>
</feature>
<evidence type="ECO:0000256" key="2">
    <source>
        <dbReference type="PIRNR" id="PIRNR006241"/>
    </source>
</evidence>
<dbReference type="InterPro" id="IPR013022">
    <property type="entry name" value="Xyl_isomerase-like_TIM-brl"/>
</dbReference>
<sequence length="256" mass="28127">MFYPNIGFLFTEYPLAQRFAAAKQCGFDIVECPNPYSIPLDELTLLLKNSRVSIASMNTPSGDPAQGEFGFAGVPGKEAVFLAHWQMALAYATALGVKKIHVTAGIVEPQQRQAALATLVKNLRAIAQQAAAADIILLLEPINQRDMPGYLVSHSDRVAQLIGEIGADNIKLLFDVYHIQIMEGDLINRIERYAEIIGHVQIAGIPARNEPDEGEVNFRAVISAFKRIGFRDPIALEYRPRGKTEEGLNTLKTLAV</sequence>
<evidence type="ECO:0000313" key="5">
    <source>
        <dbReference type="EMBL" id="ATA18265.1"/>
    </source>
</evidence>
<reference evidence="5 6" key="1">
    <citation type="submission" date="2016-01" db="EMBL/GenBank/DDBJ databases">
        <authorList>
            <person name="Oliw E.H."/>
        </authorList>
    </citation>
    <scope>NUCLEOTIDE SEQUENCE [LARGE SCALE GENOMIC DNA]</scope>
    <source>
        <strain evidence="5 6">FRB97</strain>
    </source>
</reference>
<dbReference type="PANTHER" id="PTHR43489">
    <property type="entry name" value="ISOMERASE"/>
    <property type="match status" value="1"/>
</dbReference>
<organism evidence="5 6">
    <name type="scientific">Gibbsiella quercinecans</name>
    <dbReference type="NCBI Taxonomy" id="929813"/>
    <lineage>
        <taxon>Bacteria</taxon>
        <taxon>Pseudomonadati</taxon>
        <taxon>Pseudomonadota</taxon>
        <taxon>Gammaproteobacteria</taxon>
        <taxon>Enterobacterales</taxon>
        <taxon>Yersiniaceae</taxon>
        <taxon>Gibbsiella</taxon>
    </lineage>
</organism>
<dbReference type="Proteomes" id="UP000217182">
    <property type="component" value="Chromosome"/>
</dbReference>
<dbReference type="GO" id="GO:0046487">
    <property type="term" value="P:glyoxylate metabolic process"/>
    <property type="evidence" value="ECO:0007669"/>
    <property type="project" value="TreeGrafter"/>
</dbReference>
<protein>
    <recommendedName>
        <fullName evidence="4">Xylose isomerase-like TIM barrel domain-containing protein</fullName>
    </recommendedName>
</protein>
<dbReference type="OrthoDB" id="9786584at2"/>
<dbReference type="KEGG" id="gqu:AWC35_02250"/>
<comment type="similarity">
    <text evidence="2">Belongs to the hyi family.</text>
</comment>